<dbReference type="PRINTS" id="PR00344">
    <property type="entry name" value="BCTRLSENSOR"/>
</dbReference>
<dbReference type="InterPro" id="IPR000014">
    <property type="entry name" value="PAS"/>
</dbReference>
<dbReference type="SMART" id="SM00387">
    <property type="entry name" value="HATPase_c"/>
    <property type="match status" value="1"/>
</dbReference>
<evidence type="ECO:0000256" key="2">
    <source>
        <dbReference type="ARBA" id="ARBA00012438"/>
    </source>
</evidence>
<evidence type="ECO:0000313" key="10">
    <source>
        <dbReference type="EMBL" id="QCO14404.1"/>
    </source>
</evidence>
<accession>A0A4D8QZD7</accession>
<dbReference type="InterPro" id="IPR003594">
    <property type="entry name" value="HATPase_dom"/>
</dbReference>
<dbReference type="EC" id="2.7.13.3" evidence="2"/>
<gene>
    <name evidence="10" type="ORF">D3869_03725</name>
</gene>
<sequence length="619" mass="65422">MAVAGDVVALLSPDGRFADVGAGSLRVLGTPPEALLGTAVLDCVHPDDRDEVVRCLARLGDGPSGDVVTGPFPCRLRHAAGGWRHMEVTALNRLDDAGGPETVIHARDVTDRVEAEQRLRASEARYQTLARSSPVGLFETDRDGGILSANPRFAAIAGLPPDDLRGHAWRAMLHPDDRPRLEADWAEAVASGEPILLNVRFSGADGTVTFALCQGSPLTDADGRVQGWVGTLTDMTEYVRTVDALLMAEARTNAIVDAAADAIVTMDGEGIVHSFNPAAESMFGIPAADMLWSRIDRLIPDIVGLLQDGGLSVYQPGGEAHGAGAVREAVAVRGGGGHFPIELSVSAVETGGRRVFTGIIRDITARKRSESDLIAAKEAAESADRAKSTFLQVMSHELRTPLNAVIGFAQVIEMRLLGAQEVDRYIDYAGSIRQSGEHLLAIIDDILDITTIEAGGLRLNETPVDPSALVGEALNLVAIQSGKRGVPIHIDLEDGLPLLTGDALRLRQVLVNLLSNAVKFSNPGESAFIRVRRAEDGGLELSVTDTGIGIAAEDLPKAMTPFAQVDQSMARRYEGMGLGLSISKRLVEAHGGTLRVDSAPGRGTTVTVALPPGRIVADA</sequence>
<protein>
    <recommendedName>
        <fullName evidence="2">histidine kinase</fullName>
        <ecNumber evidence="2">2.7.13.3</ecNumber>
    </recommendedName>
</protein>
<dbReference type="Proteomes" id="UP000298693">
    <property type="component" value="Chromosome"/>
</dbReference>
<feature type="domain" description="Histidine kinase" evidence="7">
    <location>
        <begin position="393"/>
        <end position="614"/>
    </location>
</feature>
<dbReference type="InterPro" id="IPR003661">
    <property type="entry name" value="HisK_dim/P_dom"/>
</dbReference>
<organism evidence="10 11">
    <name type="scientific">Azospirillum brasilense</name>
    <dbReference type="NCBI Taxonomy" id="192"/>
    <lineage>
        <taxon>Bacteria</taxon>
        <taxon>Pseudomonadati</taxon>
        <taxon>Pseudomonadota</taxon>
        <taxon>Alphaproteobacteria</taxon>
        <taxon>Rhodospirillales</taxon>
        <taxon>Azospirillaceae</taxon>
        <taxon>Azospirillum</taxon>
    </lineage>
</organism>
<evidence type="ECO:0000259" key="8">
    <source>
        <dbReference type="PROSITE" id="PS50112"/>
    </source>
</evidence>
<dbReference type="InterPro" id="IPR035965">
    <property type="entry name" value="PAS-like_dom_sf"/>
</dbReference>
<evidence type="ECO:0000256" key="6">
    <source>
        <dbReference type="ARBA" id="ARBA00023012"/>
    </source>
</evidence>
<dbReference type="Pfam" id="PF08448">
    <property type="entry name" value="PAS_4"/>
    <property type="match status" value="1"/>
</dbReference>
<dbReference type="InterPro" id="IPR004358">
    <property type="entry name" value="Sig_transdc_His_kin-like_C"/>
</dbReference>
<dbReference type="CDD" id="cd16922">
    <property type="entry name" value="HATPase_EvgS-ArcB-TorS-like"/>
    <property type="match status" value="1"/>
</dbReference>
<dbReference type="InterPro" id="IPR013656">
    <property type="entry name" value="PAS_4"/>
</dbReference>
<dbReference type="NCBIfam" id="TIGR00229">
    <property type="entry name" value="sensory_box"/>
    <property type="match status" value="3"/>
</dbReference>
<dbReference type="RefSeq" id="WP_137138998.1">
    <property type="nucleotide sequence ID" value="NZ_CP032345.1"/>
</dbReference>
<dbReference type="PROSITE" id="PS50109">
    <property type="entry name" value="HIS_KIN"/>
    <property type="match status" value="1"/>
</dbReference>
<dbReference type="PANTHER" id="PTHR43047:SF72">
    <property type="entry name" value="OSMOSENSING HISTIDINE PROTEIN KINASE SLN1"/>
    <property type="match status" value="1"/>
</dbReference>
<proteinExistence type="predicted"/>
<dbReference type="PROSITE" id="PS50113">
    <property type="entry name" value="PAC"/>
    <property type="match status" value="1"/>
</dbReference>
<dbReference type="InterPro" id="IPR036890">
    <property type="entry name" value="HATPase_C_sf"/>
</dbReference>
<dbReference type="Pfam" id="PF00512">
    <property type="entry name" value="HisKA"/>
    <property type="match status" value="1"/>
</dbReference>
<dbReference type="GO" id="GO:0005886">
    <property type="term" value="C:plasma membrane"/>
    <property type="evidence" value="ECO:0007669"/>
    <property type="project" value="TreeGrafter"/>
</dbReference>
<feature type="domain" description="PAS" evidence="8">
    <location>
        <begin position="248"/>
        <end position="291"/>
    </location>
</feature>
<dbReference type="GO" id="GO:0009927">
    <property type="term" value="F:histidine phosphotransfer kinase activity"/>
    <property type="evidence" value="ECO:0007669"/>
    <property type="project" value="TreeGrafter"/>
</dbReference>
<dbReference type="Pfam" id="PF13426">
    <property type="entry name" value="PAS_9"/>
    <property type="match status" value="1"/>
</dbReference>
<dbReference type="Gene3D" id="3.30.565.10">
    <property type="entry name" value="Histidine kinase-like ATPase, C-terminal domain"/>
    <property type="match status" value="1"/>
</dbReference>
<reference evidence="10 11" key="1">
    <citation type="submission" date="2018-09" db="EMBL/GenBank/DDBJ databases">
        <title>Whole genome based analysis of evolution and adaptive divergence in Indian and Brazilian strains of Azospirillum brasilense.</title>
        <authorList>
            <person name="Singh C."/>
            <person name="Tripathi A.K."/>
        </authorList>
    </citation>
    <scope>NUCLEOTIDE SEQUENCE [LARGE SCALE GENOMIC DNA]</scope>
    <source>
        <strain evidence="10 11">MTCC4039</strain>
    </source>
</reference>
<evidence type="ECO:0000259" key="7">
    <source>
        <dbReference type="PROSITE" id="PS50109"/>
    </source>
</evidence>
<keyword evidence="4" id="KW-0808">Transferase</keyword>
<dbReference type="Gene3D" id="1.10.287.130">
    <property type="match status" value="1"/>
</dbReference>
<dbReference type="PROSITE" id="PS50112">
    <property type="entry name" value="PAS"/>
    <property type="match status" value="3"/>
</dbReference>
<dbReference type="FunFam" id="3.30.565.10:FF:000010">
    <property type="entry name" value="Sensor histidine kinase RcsC"/>
    <property type="match status" value="1"/>
</dbReference>
<dbReference type="CDD" id="cd00130">
    <property type="entry name" value="PAS"/>
    <property type="match status" value="3"/>
</dbReference>
<dbReference type="AlphaFoldDB" id="A0A4D8QZD7"/>
<name>A0A4D8QZD7_AZOBR</name>
<evidence type="ECO:0000313" key="11">
    <source>
        <dbReference type="Proteomes" id="UP000298693"/>
    </source>
</evidence>
<dbReference type="SMART" id="SM00091">
    <property type="entry name" value="PAS"/>
    <property type="match status" value="3"/>
</dbReference>
<comment type="catalytic activity">
    <reaction evidence="1">
        <text>ATP + protein L-histidine = ADP + protein N-phospho-L-histidine.</text>
        <dbReference type="EC" id="2.7.13.3"/>
    </reaction>
</comment>
<keyword evidence="6" id="KW-0902">Two-component regulatory system</keyword>
<dbReference type="SUPFAM" id="SSF55874">
    <property type="entry name" value="ATPase domain of HSP90 chaperone/DNA topoisomerase II/histidine kinase"/>
    <property type="match status" value="1"/>
</dbReference>
<dbReference type="Pfam" id="PF02518">
    <property type="entry name" value="HATPase_c"/>
    <property type="match status" value="1"/>
</dbReference>
<dbReference type="SUPFAM" id="SSF55785">
    <property type="entry name" value="PYP-like sensor domain (PAS domain)"/>
    <property type="match status" value="3"/>
</dbReference>
<dbReference type="SUPFAM" id="SSF47384">
    <property type="entry name" value="Homodimeric domain of signal transducing histidine kinase"/>
    <property type="match status" value="1"/>
</dbReference>
<evidence type="ECO:0000256" key="4">
    <source>
        <dbReference type="ARBA" id="ARBA00022679"/>
    </source>
</evidence>
<feature type="domain" description="PAS" evidence="8">
    <location>
        <begin position="122"/>
        <end position="192"/>
    </location>
</feature>
<dbReference type="EMBL" id="CP032345">
    <property type="protein sequence ID" value="QCO14404.1"/>
    <property type="molecule type" value="Genomic_DNA"/>
</dbReference>
<dbReference type="InterPro" id="IPR001610">
    <property type="entry name" value="PAC"/>
</dbReference>
<evidence type="ECO:0000256" key="5">
    <source>
        <dbReference type="ARBA" id="ARBA00022777"/>
    </source>
</evidence>
<evidence type="ECO:0000256" key="3">
    <source>
        <dbReference type="ARBA" id="ARBA00022553"/>
    </source>
</evidence>
<keyword evidence="5 10" id="KW-0418">Kinase</keyword>
<dbReference type="CDD" id="cd00082">
    <property type="entry name" value="HisKA"/>
    <property type="match status" value="1"/>
</dbReference>
<dbReference type="InterPro" id="IPR013655">
    <property type="entry name" value="PAS_fold_3"/>
</dbReference>
<feature type="domain" description="PAS" evidence="8">
    <location>
        <begin position="1"/>
        <end position="63"/>
    </location>
</feature>
<feature type="domain" description="PAC" evidence="9">
    <location>
        <begin position="195"/>
        <end position="247"/>
    </location>
</feature>
<dbReference type="Pfam" id="PF08447">
    <property type="entry name" value="PAS_3"/>
    <property type="match status" value="1"/>
</dbReference>
<dbReference type="Gene3D" id="3.30.450.20">
    <property type="entry name" value="PAS domain"/>
    <property type="match status" value="3"/>
</dbReference>
<dbReference type="SMART" id="SM00086">
    <property type="entry name" value="PAC"/>
    <property type="match status" value="3"/>
</dbReference>
<dbReference type="InterPro" id="IPR005467">
    <property type="entry name" value="His_kinase_dom"/>
</dbReference>
<dbReference type="InterPro" id="IPR036097">
    <property type="entry name" value="HisK_dim/P_sf"/>
</dbReference>
<evidence type="ECO:0000256" key="1">
    <source>
        <dbReference type="ARBA" id="ARBA00000085"/>
    </source>
</evidence>
<keyword evidence="3" id="KW-0597">Phosphoprotein</keyword>
<dbReference type="SMART" id="SM00388">
    <property type="entry name" value="HisKA"/>
    <property type="match status" value="1"/>
</dbReference>
<evidence type="ECO:0000259" key="9">
    <source>
        <dbReference type="PROSITE" id="PS50113"/>
    </source>
</evidence>
<dbReference type="PANTHER" id="PTHR43047">
    <property type="entry name" value="TWO-COMPONENT HISTIDINE PROTEIN KINASE"/>
    <property type="match status" value="1"/>
</dbReference>
<dbReference type="InterPro" id="IPR000700">
    <property type="entry name" value="PAS-assoc_C"/>
</dbReference>
<dbReference type="GO" id="GO:0000155">
    <property type="term" value="F:phosphorelay sensor kinase activity"/>
    <property type="evidence" value="ECO:0007669"/>
    <property type="project" value="InterPro"/>
</dbReference>